<organism evidence="1 2">
    <name type="scientific">Ancylobacter tetraedralis</name>
    <dbReference type="NCBI Taxonomy" id="217068"/>
    <lineage>
        <taxon>Bacteria</taxon>
        <taxon>Pseudomonadati</taxon>
        <taxon>Pseudomonadota</taxon>
        <taxon>Alphaproteobacteria</taxon>
        <taxon>Hyphomicrobiales</taxon>
        <taxon>Xanthobacteraceae</taxon>
        <taxon>Ancylobacter</taxon>
    </lineage>
</organism>
<dbReference type="EMBL" id="JACICD010000017">
    <property type="protein sequence ID" value="MBB3773919.1"/>
    <property type="molecule type" value="Genomic_DNA"/>
</dbReference>
<proteinExistence type="predicted"/>
<dbReference type="Proteomes" id="UP000533469">
    <property type="component" value="Unassembled WGS sequence"/>
</dbReference>
<name>A0A839ZGF8_9HYPH</name>
<comment type="caution">
    <text evidence="1">The sequence shown here is derived from an EMBL/GenBank/DDBJ whole genome shotgun (WGS) entry which is preliminary data.</text>
</comment>
<protein>
    <submittedName>
        <fullName evidence="1">Uncharacterized protein</fullName>
    </submittedName>
</protein>
<reference evidence="1 2" key="1">
    <citation type="submission" date="2020-08" db="EMBL/GenBank/DDBJ databases">
        <title>Genomic Encyclopedia of Type Strains, Phase IV (KMG-IV): sequencing the most valuable type-strain genomes for metagenomic binning, comparative biology and taxonomic classification.</title>
        <authorList>
            <person name="Goeker M."/>
        </authorList>
    </citation>
    <scope>NUCLEOTIDE SEQUENCE [LARGE SCALE GENOMIC DNA]</scope>
    <source>
        <strain evidence="1 2">DSM 5895</strain>
    </source>
</reference>
<sequence length="75" mass="8079">MDIAIRHLRPGGRIQIVTRDADADGDAPLRVGLAGEPRQKTDADLRSRSGHSLVPHIANAAGISLPGALQRRLYF</sequence>
<keyword evidence="2" id="KW-1185">Reference proteome</keyword>
<evidence type="ECO:0000313" key="1">
    <source>
        <dbReference type="EMBL" id="MBB3773919.1"/>
    </source>
</evidence>
<accession>A0A839ZGF8</accession>
<gene>
    <name evidence="1" type="ORF">FHS55_004565</name>
</gene>
<evidence type="ECO:0000313" key="2">
    <source>
        <dbReference type="Proteomes" id="UP000533469"/>
    </source>
</evidence>
<dbReference type="AlphaFoldDB" id="A0A839ZGF8"/>